<dbReference type="EMBL" id="FNQT01000003">
    <property type="protein sequence ID" value="SEA17877.1"/>
    <property type="molecule type" value="Genomic_DNA"/>
</dbReference>
<reference evidence="1 2" key="1">
    <citation type="submission" date="2016-10" db="EMBL/GenBank/DDBJ databases">
        <authorList>
            <person name="de Groot N.N."/>
        </authorList>
    </citation>
    <scope>NUCLEOTIDE SEQUENCE [LARGE SCALE GENOMIC DNA]</scope>
    <source>
        <strain evidence="1 2">CGMCC 1.8712</strain>
    </source>
</reference>
<proteinExistence type="predicted"/>
<keyword evidence="2" id="KW-1185">Reference proteome</keyword>
<dbReference type="InterPro" id="IPR055515">
    <property type="entry name" value="DUF7089"/>
</dbReference>
<gene>
    <name evidence="1" type="ORF">SAMN04488065_2106</name>
</gene>
<sequence length="259" mass="28101">MFERRSISGELEAVRADHAPDALVLDVENDFGTLPPAAAEDLGLLVESLDPAAYTTEWVPDDAPSQLHRYAGPDFTIGLPGDGTVTWTRQTDPPIVFCKARAEGTPDPFLDFLIAEALVQVGLDVPESFLPFFGERYPDLDAAIPLDAAATYQIGAALYDAWLGLQTRPIFESWQEDAPDLYDAWVDAGDRLRDRVDGLPGAIARDETDFSDATELACAAIKHGLDLPAPFAALDTSAYVDYGADYAVQWASKTFESAD</sequence>
<dbReference type="Proteomes" id="UP000236755">
    <property type="component" value="Unassembled WGS sequence"/>
</dbReference>
<protein>
    <submittedName>
        <fullName evidence="1">Uncharacterized protein</fullName>
    </submittedName>
</protein>
<evidence type="ECO:0000313" key="1">
    <source>
        <dbReference type="EMBL" id="SEA17877.1"/>
    </source>
</evidence>
<organism evidence="1 2">
    <name type="scientific">Haloplanus vescus</name>
    <dbReference type="NCBI Taxonomy" id="555874"/>
    <lineage>
        <taxon>Archaea</taxon>
        <taxon>Methanobacteriati</taxon>
        <taxon>Methanobacteriota</taxon>
        <taxon>Stenosarchaea group</taxon>
        <taxon>Halobacteria</taxon>
        <taxon>Halobacteriales</taxon>
        <taxon>Haloferacaceae</taxon>
        <taxon>Haloplanus</taxon>
    </lineage>
</organism>
<dbReference type="AlphaFoldDB" id="A0A1H3Z2J6"/>
<dbReference type="Pfam" id="PF23363">
    <property type="entry name" value="DUF7089"/>
    <property type="match status" value="1"/>
</dbReference>
<dbReference type="STRING" id="555874.SAMN04488065_2106"/>
<name>A0A1H3Z2J6_9EURY</name>
<dbReference type="RefSeq" id="WP_092634701.1">
    <property type="nucleotide sequence ID" value="NZ_FNQT01000003.1"/>
</dbReference>
<dbReference type="OrthoDB" id="198543at2157"/>
<accession>A0A1H3Z2J6</accession>
<evidence type="ECO:0000313" key="2">
    <source>
        <dbReference type="Proteomes" id="UP000236755"/>
    </source>
</evidence>